<dbReference type="RefSeq" id="WP_310326526.1">
    <property type="nucleotide sequence ID" value="NZ_JAVDXV010000002.1"/>
</dbReference>
<feature type="compositionally biased region" description="Basic and acidic residues" evidence="1">
    <location>
        <begin position="93"/>
        <end position="121"/>
    </location>
</feature>
<organism evidence="3 4">
    <name type="scientific">Roseateles asaccharophilus</name>
    <dbReference type="NCBI Taxonomy" id="582607"/>
    <lineage>
        <taxon>Bacteria</taxon>
        <taxon>Pseudomonadati</taxon>
        <taxon>Pseudomonadota</taxon>
        <taxon>Betaproteobacteria</taxon>
        <taxon>Burkholderiales</taxon>
        <taxon>Sphaerotilaceae</taxon>
        <taxon>Roseateles</taxon>
    </lineage>
</organism>
<comment type="caution">
    <text evidence="3">The sequence shown here is derived from an EMBL/GenBank/DDBJ whole genome shotgun (WGS) entry which is preliminary data.</text>
</comment>
<proteinExistence type="predicted"/>
<feature type="compositionally biased region" description="Basic residues" evidence="1">
    <location>
        <begin position="82"/>
        <end position="92"/>
    </location>
</feature>
<reference evidence="3 4" key="1">
    <citation type="submission" date="2023-07" db="EMBL/GenBank/DDBJ databases">
        <title>Sorghum-associated microbial communities from plants grown in Nebraska, USA.</title>
        <authorList>
            <person name="Schachtman D."/>
        </authorList>
    </citation>
    <scope>NUCLEOTIDE SEQUENCE [LARGE SCALE GENOMIC DNA]</scope>
    <source>
        <strain evidence="3 4">BE316</strain>
    </source>
</reference>
<keyword evidence="4" id="KW-1185">Reference proteome</keyword>
<protein>
    <submittedName>
        <fullName evidence="3">Uncharacterized protein</fullName>
    </submittedName>
</protein>
<evidence type="ECO:0000313" key="3">
    <source>
        <dbReference type="EMBL" id="MDR7332252.1"/>
    </source>
</evidence>
<sequence length="121" mass="14081">MLRTVTAIFMTSAALLGAGAAQADTRWSIGINLPPVGVVVSDGHRYYEPAPVYYTPAPRYVHRESYYAPPPPRVVYVAPRHGQWHHHHHHDRHDRWESRREHDRHDGRGDRWDDHGPRRGR</sequence>
<dbReference type="EMBL" id="JAVDXV010000002">
    <property type="protein sequence ID" value="MDR7332252.1"/>
    <property type="molecule type" value="Genomic_DNA"/>
</dbReference>
<gene>
    <name evidence="3" type="ORF">J2X21_001378</name>
</gene>
<feature type="region of interest" description="Disordered" evidence="1">
    <location>
        <begin position="81"/>
        <end position="121"/>
    </location>
</feature>
<evidence type="ECO:0000256" key="1">
    <source>
        <dbReference type="SAM" id="MobiDB-lite"/>
    </source>
</evidence>
<name>A0ABU2A4X7_9BURK</name>
<evidence type="ECO:0000256" key="2">
    <source>
        <dbReference type="SAM" id="SignalP"/>
    </source>
</evidence>
<evidence type="ECO:0000313" key="4">
    <source>
        <dbReference type="Proteomes" id="UP001180825"/>
    </source>
</evidence>
<feature type="chain" id="PRO_5046904298" evidence="2">
    <location>
        <begin position="24"/>
        <end position="121"/>
    </location>
</feature>
<accession>A0ABU2A4X7</accession>
<keyword evidence="2" id="KW-0732">Signal</keyword>
<dbReference type="Proteomes" id="UP001180825">
    <property type="component" value="Unassembled WGS sequence"/>
</dbReference>
<feature type="signal peptide" evidence="2">
    <location>
        <begin position="1"/>
        <end position="23"/>
    </location>
</feature>